<reference evidence="2" key="1">
    <citation type="submission" date="2020-04" db="EMBL/GenBank/DDBJ databases">
        <authorList>
            <person name="Chiriac C."/>
            <person name="Salcher M."/>
            <person name="Ghai R."/>
            <person name="Kavagutti S V."/>
        </authorList>
    </citation>
    <scope>NUCLEOTIDE SEQUENCE</scope>
</reference>
<feature type="transmembrane region" description="Helical" evidence="1">
    <location>
        <begin position="20"/>
        <end position="38"/>
    </location>
</feature>
<keyword evidence="1" id="KW-1133">Transmembrane helix</keyword>
<feature type="transmembrane region" description="Helical" evidence="1">
    <location>
        <begin position="107"/>
        <end position="127"/>
    </location>
</feature>
<keyword evidence="1" id="KW-0812">Transmembrane</keyword>
<sequence length="128" mass="14699">MAKRTRETEESTLQYVKRMVKLWPGSWALVVAFAAWFVLPRVLLWLDPTSVRIDDGIWQLPVLAVTFVMIFSEAVFAAIKFNFPQLWKQYTDQMDGESADGRWSSPFFFLAIYAVLLLGFVLVTMAIA</sequence>
<feature type="transmembrane region" description="Helical" evidence="1">
    <location>
        <begin position="58"/>
        <end position="79"/>
    </location>
</feature>
<protein>
    <submittedName>
        <fullName evidence="2">Uncharacterized protein</fullName>
    </submittedName>
</protein>
<proteinExistence type="predicted"/>
<dbReference type="EMBL" id="LR796362">
    <property type="protein sequence ID" value="CAB4138834.1"/>
    <property type="molecule type" value="Genomic_DNA"/>
</dbReference>
<evidence type="ECO:0000313" key="2">
    <source>
        <dbReference type="EMBL" id="CAB4138834.1"/>
    </source>
</evidence>
<evidence type="ECO:0000256" key="1">
    <source>
        <dbReference type="SAM" id="Phobius"/>
    </source>
</evidence>
<keyword evidence="1" id="KW-0472">Membrane</keyword>
<name>A0A6J5LW32_9CAUD</name>
<accession>A0A6J5LW32</accession>
<organism evidence="2">
    <name type="scientific">uncultured Caudovirales phage</name>
    <dbReference type="NCBI Taxonomy" id="2100421"/>
    <lineage>
        <taxon>Viruses</taxon>
        <taxon>Duplodnaviria</taxon>
        <taxon>Heunggongvirae</taxon>
        <taxon>Uroviricota</taxon>
        <taxon>Caudoviricetes</taxon>
        <taxon>Peduoviridae</taxon>
        <taxon>Maltschvirus</taxon>
        <taxon>Maltschvirus maltsch</taxon>
    </lineage>
</organism>
<gene>
    <name evidence="2" type="ORF">UFOVP350_9</name>
</gene>